<dbReference type="InterPro" id="IPR051689">
    <property type="entry name" value="Sterol_desaturase/TMEM195"/>
</dbReference>
<evidence type="ECO:0000256" key="5">
    <source>
        <dbReference type="ARBA" id="ARBA00023098"/>
    </source>
</evidence>
<accession>A0ABV7ZYK8</accession>
<feature type="domain" description="Fatty acid hydroxylase" evidence="8">
    <location>
        <begin position="87"/>
        <end position="220"/>
    </location>
</feature>
<evidence type="ECO:0000256" key="2">
    <source>
        <dbReference type="ARBA" id="ARBA00022692"/>
    </source>
</evidence>
<evidence type="ECO:0000313" key="9">
    <source>
        <dbReference type="EMBL" id="MFC3853114.1"/>
    </source>
</evidence>
<dbReference type="EMBL" id="JBHRYR010000003">
    <property type="protein sequence ID" value="MFC3853114.1"/>
    <property type="molecule type" value="Genomic_DNA"/>
</dbReference>
<dbReference type="RefSeq" id="WP_380695960.1">
    <property type="nucleotide sequence ID" value="NZ_JBHRYR010000003.1"/>
</dbReference>
<dbReference type="GO" id="GO:0016491">
    <property type="term" value="F:oxidoreductase activity"/>
    <property type="evidence" value="ECO:0007669"/>
    <property type="project" value="UniProtKB-KW"/>
</dbReference>
<keyword evidence="6 7" id="KW-0472">Membrane</keyword>
<keyword evidence="4 9" id="KW-0560">Oxidoreductase</keyword>
<keyword evidence="3 7" id="KW-1133">Transmembrane helix</keyword>
<keyword evidence="2 7" id="KW-0812">Transmembrane</keyword>
<keyword evidence="10" id="KW-1185">Reference proteome</keyword>
<dbReference type="Pfam" id="PF04116">
    <property type="entry name" value="FA_hydroxylase"/>
    <property type="match status" value="1"/>
</dbReference>
<dbReference type="Proteomes" id="UP001595617">
    <property type="component" value="Unassembled WGS sequence"/>
</dbReference>
<dbReference type="InterPro" id="IPR006694">
    <property type="entry name" value="Fatty_acid_hydroxylase"/>
</dbReference>
<evidence type="ECO:0000256" key="7">
    <source>
        <dbReference type="SAM" id="Phobius"/>
    </source>
</evidence>
<feature type="transmembrane region" description="Helical" evidence="7">
    <location>
        <begin position="7"/>
        <end position="27"/>
    </location>
</feature>
<reference evidence="10" key="1">
    <citation type="journal article" date="2019" name="Int. J. Syst. Evol. Microbiol.">
        <title>The Global Catalogue of Microorganisms (GCM) 10K type strain sequencing project: providing services to taxonomists for standard genome sequencing and annotation.</title>
        <authorList>
            <consortium name="The Broad Institute Genomics Platform"/>
            <consortium name="The Broad Institute Genome Sequencing Center for Infectious Disease"/>
            <person name="Wu L."/>
            <person name="Ma J."/>
        </authorList>
    </citation>
    <scope>NUCLEOTIDE SEQUENCE [LARGE SCALE GENOMIC DNA]</scope>
    <source>
        <strain evidence="10">IBRC 10765</strain>
    </source>
</reference>
<dbReference type="PANTHER" id="PTHR21624">
    <property type="entry name" value="STEROL DESATURASE-RELATED PROTEIN"/>
    <property type="match status" value="1"/>
</dbReference>
<comment type="caution">
    <text evidence="9">The sequence shown here is derived from an EMBL/GenBank/DDBJ whole genome shotgun (WGS) entry which is preliminary data.</text>
</comment>
<feature type="transmembrane region" description="Helical" evidence="7">
    <location>
        <begin position="81"/>
        <end position="100"/>
    </location>
</feature>
<protein>
    <submittedName>
        <fullName evidence="9">Sterol desaturase family protein</fullName>
        <ecNumber evidence="9">1.-.-.-</ecNumber>
    </submittedName>
</protein>
<gene>
    <name evidence="9" type="ORF">ACFOOG_09755</name>
</gene>
<feature type="transmembrane region" description="Helical" evidence="7">
    <location>
        <begin position="47"/>
        <end position="69"/>
    </location>
</feature>
<sequence>MSFHPELILLALAPVFFLFIGIEWVWLRQHPELENAQYGLKDTLSNATLAAMHQGGELLAAGLIVWVYTRFFDWRLFDLPINGWSLLGAFILQDFLYYWFHRSSHQIRWLWAAHVVHHSSEHLNFSTAFRQSLMYPIAGMWVFWLPMAIVGFPPEIIIMVVLLNLAYQFFVHTQIVKRLGLLEAILNTPSHHRVHHARNAEYIDRNYAGVLIIWDKLFGTFVPENDANPCVYGITKPIHTHNPITLTFHEWRDMLRDARAPHKTWRNRLRHLIRRPDWTPNSD</sequence>
<keyword evidence="5" id="KW-0443">Lipid metabolism</keyword>
<evidence type="ECO:0000256" key="4">
    <source>
        <dbReference type="ARBA" id="ARBA00023002"/>
    </source>
</evidence>
<evidence type="ECO:0000259" key="8">
    <source>
        <dbReference type="Pfam" id="PF04116"/>
    </source>
</evidence>
<organism evidence="9 10">
    <name type="scientific">Saccharospirillum mangrovi</name>
    <dbReference type="NCBI Taxonomy" id="2161747"/>
    <lineage>
        <taxon>Bacteria</taxon>
        <taxon>Pseudomonadati</taxon>
        <taxon>Pseudomonadota</taxon>
        <taxon>Gammaproteobacteria</taxon>
        <taxon>Oceanospirillales</taxon>
        <taxon>Saccharospirillaceae</taxon>
        <taxon>Saccharospirillum</taxon>
    </lineage>
</organism>
<evidence type="ECO:0000256" key="1">
    <source>
        <dbReference type="ARBA" id="ARBA00004127"/>
    </source>
</evidence>
<dbReference type="PANTHER" id="PTHR21624:SF1">
    <property type="entry name" value="ALKYLGLYCEROL MONOOXYGENASE"/>
    <property type="match status" value="1"/>
</dbReference>
<evidence type="ECO:0000313" key="10">
    <source>
        <dbReference type="Proteomes" id="UP001595617"/>
    </source>
</evidence>
<evidence type="ECO:0000256" key="6">
    <source>
        <dbReference type="ARBA" id="ARBA00023136"/>
    </source>
</evidence>
<comment type="subcellular location">
    <subcellularLocation>
        <location evidence="1">Endomembrane system</location>
        <topology evidence="1">Multi-pass membrane protein</topology>
    </subcellularLocation>
</comment>
<feature type="transmembrane region" description="Helical" evidence="7">
    <location>
        <begin position="141"/>
        <end position="167"/>
    </location>
</feature>
<proteinExistence type="predicted"/>
<evidence type="ECO:0000256" key="3">
    <source>
        <dbReference type="ARBA" id="ARBA00022989"/>
    </source>
</evidence>
<name>A0ABV7ZYK8_9GAMM</name>
<dbReference type="EC" id="1.-.-.-" evidence="9"/>